<dbReference type="EMBL" id="CALNXK010000007">
    <property type="protein sequence ID" value="CAH3039167.1"/>
    <property type="molecule type" value="Genomic_DNA"/>
</dbReference>
<dbReference type="InterPro" id="IPR001024">
    <property type="entry name" value="PLAT/LH2_dom"/>
</dbReference>
<comment type="caution">
    <text evidence="1">Lacks conserved residue(s) required for the propagation of feature annotation.</text>
</comment>
<dbReference type="Pfam" id="PF01477">
    <property type="entry name" value="PLAT"/>
    <property type="match status" value="1"/>
</dbReference>
<dbReference type="Gene3D" id="2.60.60.20">
    <property type="entry name" value="PLAT/LH2 domain"/>
    <property type="match status" value="1"/>
</dbReference>
<sequence>MVTVLSDYTVIVQTADKWGAGTDATVKIKVEGTKGNAERNLEGSFERGEHETFHFSDWDIGYVKIYRGNEGTFPGWDLQ</sequence>
<evidence type="ECO:0000256" key="1">
    <source>
        <dbReference type="PROSITE-ProRule" id="PRU00152"/>
    </source>
</evidence>
<comment type="caution">
    <text evidence="3">The sequence shown here is derived from an EMBL/GenBank/DDBJ whole genome shotgun (WGS) entry which is preliminary data.</text>
</comment>
<evidence type="ECO:0000313" key="4">
    <source>
        <dbReference type="Proteomes" id="UP001159405"/>
    </source>
</evidence>
<feature type="domain" description="PLAT" evidence="2">
    <location>
        <begin position="6"/>
        <end position="79"/>
    </location>
</feature>
<dbReference type="PROSITE" id="PS50095">
    <property type="entry name" value="PLAT"/>
    <property type="match status" value="1"/>
</dbReference>
<keyword evidence="4" id="KW-1185">Reference proteome</keyword>
<evidence type="ECO:0000259" key="2">
    <source>
        <dbReference type="PROSITE" id="PS50095"/>
    </source>
</evidence>
<accession>A0ABN8MZ61</accession>
<protein>
    <recommendedName>
        <fullName evidence="2">PLAT domain-containing protein</fullName>
    </recommendedName>
</protein>
<gene>
    <name evidence="3" type="ORF">PLOB_00043018</name>
</gene>
<dbReference type="InterPro" id="IPR036392">
    <property type="entry name" value="PLAT/LH2_dom_sf"/>
</dbReference>
<dbReference type="Proteomes" id="UP001159405">
    <property type="component" value="Unassembled WGS sequence"/>
</dbReference>
<proteinExistence type="predicted"/>
<organism evidence="3 4">
    <name type="scientific">Porites lobata</name>
    <dbReference type="NCBI Taxonomy" id="104759"/>
    <lineage>
        <taxon>Eukaryota</taxon>
        <taxon>Metazoa</taxon>
        <taxon>Cnidaria</taxon>
        <taxon>Anthozoa</taxon>
        <taxon>Hexacorallia</taxon>
        <taxon>Scleractinia</taxon>
        <taxon>Fungiina</taxon>
        <taxon>Poritidae</taxon>
        <taxon>Porites</taxon>
    </lineage>
</organism>
<feature type="non-terminal residue" evidence="3">
    <location>
        <position position="79"/>
    </location>
</feature>
<evidence type="ECO:0000313" key="3">
    <source>
        <dbReference type="EMBL" id="CAH3039167.1"/>
    </source>
</evidence>
<dbReference type="SUPFAM" id="SSF49723">
    <property type="entry name" value="Lipase/lipooxygenase domain (PLAT/LH2 domain)"/>
    <property type="match status" value="1"/>
</dbReference>
<reference evidence="3 4" key="1">
    <citation type="submission" date="2022-05" db="EMBL/GenBank/DDBJ databases">
        <authorList>
            <consortium name="Genoscope - CEA"/>
            <person name="William W."/>
        </authorList>
    </citation>
    <scope>NUCLEOTIDE SEQUENCE [LARGE SCALE GENOMIC DNA]</scope>
</reference>
<name>A0ABN8MZ61_9CNID</name>